<gene>
    <name evidence="1" type="ORF">RCA23_c10400</name>
</gene>
<protein>
    <submittedName>
        <fullName evidence="1">Uncharacterized protein</fullName>
    </submittedName>
</protein>
<accession>A0AAN0VHZ2</accession>
<dbReference type="Proteomes" id="UP000028680">
    <property type="component" value="Chromosome"/>
</dbReference>
<sequence>MPKVEPARSDIFLLSPVPKEPQFHIVAQGERPAAAVLKQLILKTSKDMSCSHLFNLQVL</sequence>
<reference evidence="1 2" key="1">
    <citation type="journal article" date="2014" name="ISME J.">
        <title>Adaptation of an abundant Roseobacter RCA organism to pelagic systems revealed by genomic and transcriptomic analyses.</title>
        <authorList>
            <person name="Voget S."/>
            <person name="Wemheuer B."/>
            <person name="Brinkhoff T."/>
            <person name="Vollmers J."/>
            <person name="Dietrich S."/>
            <person name="Giebel H.A."/>
            <person name="Beardsley C."/>
            <person name="Sardemann C."/>
            <person name="Bakenhus I."/>
            <person name="Billerbeck S."/>
            <person name="Daniel R."/>
            <person name="Simon M."/>
        </authorList>
    </citation>
    <scope>NUCLEOTIDE SEQUENCE [LARGE SCALE GENOMIC DNA]</scope>
    <source>
        <strain evidence="1 2">RCA23</strain>
    </source>
</reference>
<name>A0AAN0VHZ2_9RHOB</name>
<organism evidence="1 2">
    <name type="scientific">Planktomarina temperata RCA23</name>
    <dbReference type="NCBI Taxonomy" id="666509"/>
    <lineage>
        <taxon>Bacteria</taxon>
        <taxon>Pseudomonadati</taxon>
        <taxon>Pseudomonadota</taxon>
        <taxon>Alphaproteobacteria</taxon>
        <taxon>Rhodobacterales</taxon>
        <taxon>Paracoccaceae</taxon>
        <taxon>Planktomarina</taxon>
    </lineage>
</organism>
<keyword evidence="2" id="KW-1185">Reference proteome</keyword>
<evidence type="ECO:0000313" key="2">
    <source>
        <dbReference type="Proteomes" id="UP000028680"/>
    </source>
</evidence>
<proteinExistence type="predicted"/>
<dbReference type="KEGG" id="ptp:RCA23_c10400"/>
<dbReference type="AlphaFoldDB" id="A0AAN0VHZ2"/>
<evidence type="ECO:0000313" key="1">
    <source>
        <dbReference type="EMBL" id="AII86591.1"/>
    </source>
</evidence>
<dbReference type="EMBL" id="CP003984">
    <property type="protein sequence ID" value="AII86591.1"/>
    <property type="molecule type" value="Genomic_DNA"/>
</dbReference>